<feature type="transmembrane region" description="Helical" evidence="5">
    <location>
        <begin position="74"/>
        <end position="93"/>
    </location>
</feature>
<dbReference type="OrthoDB" id="2594468at2"/>
<dbReference type="RefSeq" id="WP_092038217.1">
    <property type="nucleotide sequence ID" value="NZ_FOOK01000014.1"/>
</dbReference>
<dbReference type="STRING" id="201973.SAMN04488025_11416"/>
<keyword evidence="2 5" id="KW-0812">Transmembrane</keyword>
<evidence type="ECO:0000256" key="1">
    <source>
        <dbReference type="ARBA" id="ARBA00004141"/>
    </source>
</evidence>
<dbReference type="Proteomes" id="UP000198661">
    <property type="component" value="Unassembled WGS sequence"/>
</dbReference>
<dbReference type="GO" id="GO:0016020">
    <property type="term" value="C:membrane"/>
    <property type="evidence" value="ECO:0007669"/>
    <property type="project" value="UniProtKB-SubCell"/>
</dbReference>
<dbReference type="InterPro" id="IPR009908">
    <property type="entry name" value="Methylamine_util_MauE"/>
</dbReference>
<evidence type="ECO:0000256" key="3">
    <source>
        <dbReference type="ARBA" id="ARBA00022989"/>
    </source>
</evidence>
<dbReference type="UniPathway" id="UPA00895"/>
<evidence type="ECO:0000259" key="6">
    <source>
        <dbReference type="Pfam" id="PF07291"/>
    </source>
</evidence>
<sequence length="174" mass="18790">MQMLADILAMFLCTLFIASAAPKLLHLSAFRELTAAYGVLPGPLARVLGSLLPFAELSGAALLCHPKTALCGSLILLLLLFGFAWAVSAVLRAKKTVRCGCYGKFLDARADRFTLIKIGILTAAAITVLIRSFSHPVRPSPESFFFGSFLTACLLAAQAVWTHHAKAMDRLKNR</sequence>
<reference evidence="7 8" key="1">
    <citation type="submission" date="2016-10" db="EMBL/GenBank/DDBJ databases">
        <authorList>
            <person name="de Groot N.N."/>
        </authorList>
    </citation>
    <scope>NUCLEOTIDE SEQUENCE [LARGE SCALE GENOMIC DNA]</scope>
    <source>
        <strain evidence="7 8">DSM 44945</strain>
    </source>
</reference>
<accession>A0A1I2NW97</accession>
<dbReference type="Pfam" id="PF07291">
    <property type="entry name" value="MauE"/>
    <property type="match status" value="1"/>
</dbReference>
<name>A0A1I2NW97_9BACL</name>
<dbReference type="GO" id="GO:0030416">
    <property type="term" value="P:methylamine metabolic process"/>
    <property type="evidence" value="ECO:0007669"/>
    <property type="project" value="InterPro"/>
</dbReference>
<keyword evidence="3 5" id="KW-1133">Transmembrane helix</keyword>
<evidence type="ECO:0000313" key="7">
    <source>
        <dbReference type="EMBL" id="SFG05917.1"/>
    </source>
</evidence>
<feature type="transmembrane region" description="Helical" evidence="5">
    <location>
        <begin position="145"/>
        <end position="164"/>
    </location>
</feature>
<gene>
    <name evidence="7" type="ORF">SAMN04488025_11416</name>
</gene>
<dbReference type="EMBL" id="FOOK01000014">
    <property type="protein sequence ID" value="SFG05917.1"/>
    <property type="molecule type" value="Genomic_DNA"/>
</dbReference>
<evidence type="ECO:0000256" key="2">
    <source>
        <dbReference type="ARBA" id="ARBA00022692"/>
    </source>
</evidence>
<proteinExistence type="predicted"/>
<dbReference type="AlphaFoldDB" id="A0A1I2NW97"/>
<evidence type="ECO:0000313" key="8">
    <source>
        <dbReference type="Proteomes" id="UP000198661"/>
    </source>
</evidence>
<keyword evidence="4 5" id="KW-0472">Membrane</keyword>
<feature type="transmembrane region" description="Helical" evidence="5">
    <location>
        <begin position="114"/>
        <end position="133"/>
    </location>
</feature>
<protein>
    <submittedName>
        <fullName evidence="7">Methylamine utilisation protein MauE</fullName>
    </submittedName>
</protein>
<evidence type="ECO:0000256" key="4">
    <source>
        <dbReference type="ARBA" id="ARBA00023136"/>
    </source>
</evidence>
<organism evidence="7 8">
    <name type="scientific">Planifilum fulgidum</name>
    <dbReference type="NCBI Taxonomy" id="201973"/>
    <lineage>
        <taxon>Bacteria</taxon>
        <taxon>Bacillati</taxon>
        <taxon>Bacillota</taxon>
        <taxon>Bacilli</taxon>
        <taxon>Bacillales</taxon>
        <taxon>Thermoactinomycetaceae</taxon>
        <taxon>Planifilum</taxon>
    </lineage>
</organism>
<keyword evidence="8" id="KW-1185">Reference proteome</keyword>
<feature type="domain" description="Methylamine utilisation protein MauE" evidence="6">
    <location>
        <begin position="1"/>
        <end position="130"/>
    </location>
</feature>
<evidence type="ECO:0000256" key="5">
    <source>
        <dbReference type="SAM" id="Phobius"/>
    </source>
</evidence>
<comment type="subcellular location">
    <subcellularLocation>
        <location evidence="1">Membrane</location>
        <topology evidence="1">Multi-pass membrane protein</topology>
    </subcellularLocation>
</comment>